<dbReference type="InterPro" id="IPR001940">
    <property type="entry name" value="Peptidase_S1C"/>
</dbReference>
<dbReference type="PATRIC" id="fig|94132.3.peg.535"/>
<keyword evidence="2" id="KW-0378">Hydrolase</keyword>
<evidence type="ECO:0000256" key="2">
    <source>
        <dbReference type="ARBA" id="ARBA00022801"/>
    </source>
</evidence>
<reference evidence="4 5" key="1">
    <citation type="journal article" date="2014" name="Int. J. Syst. Evol. Microbiol.">
        <title>Ramlibacter solisilvae sp. nov., isolated from forest soil, and emended description of the genus Ramlibacter.</title>
        <authorList>
            <person name="Lee H.J."/>
            <person name="Lee S.H."/>
            <person name="Lee S.S."/>
            <person name="Lee J.S."/>
            <person name="Kim Y."/>
            <person name="Kim S.C."/>
            <person name="Jeon C.O."/>
        </authorList>
    </citation>
    <scope>NUCLEOTIDE SEQUENCE [LARGE SCALE GENOMIC DNA]</scope>
    <source>
        <strain evidence="4 5">5-10</strain>
    </source>
</reference>
<evidence type="ECO:0000313" key="5">
    <source>
        <dbReference type="Proteomes" id="UP000070433"/>
    </source>
</evidence>
<evidence type="ECO:0000313" key="4">
    <source>
        <dbReference type="EMBL" id="AMO21976.1"/>
    </source>
</evidence>
<evidence type="ECO:0000259" key="3">
    <source>
        <dbReference type="PROSITE" id="PS50106"/>
    </source>
</evidence>
<keyword evidence="5" id="KW-1185">Reference proteome</keyword>
<dbReference type="OrthoDB" id="8520726at2"/>
<dbReference type="PRINTS" id="PR00834">
    <property type="entry name" value="PROTEASES2C"/>
</dbReference>
<organism evidence="4 5">
    <name type="scientific">Ramlibacter tataouinensis</name>
    <dbReference type="NCBI Taxonomy" id="94132"/>
    <lineage>
        <taxon>Bacteria</taxon>
        <taxon>Pseudomonadati</taxon>
        <taxon>Pseudomonadota</taxon>
        <taxon>Betaproteobacteria</taxon>
        <taxon>Burkholderiales</taxon>
        <taxon>Comamonadaceae</taxon>
        <taxon>Ramlibacter</taxon>
    </lineage>
</organism>
<name>A0A127JPM9_9BURK</name>
<dbReference type="SMART" id="SM00228">
    <property type="entry name" value="PDZ"/>
    <property type="match status" value="1"/>
</dbReference>
<dbReference type="GO" id="GO:0006508">
    <property type="term" value="P:proteolysis"/>
    <property type="evidence" value="ECO:0007669"/>
    <property type="project" value="UniProtKB-KW"/>
</dbReference>
<dbReference type="InterPro" id="IPR041489">
    <property type="entry name" value="PDZ_6"/>
</dbReference>
<dbReference type="PROSITE" id="PS50106">
    <property type="entry name" value="PDZ"/>
    <property type="match status" value="1"/>
</dbReference>
<dbReference type="InterPro" id="IPR009003">
    <property type="entry name" value="Peptidase_S1_PA"/>
</dbReference>
<dbReference type="Gene3D" id="2.40.10.120">
    <property type="match status" value="1"/>
</dbReference>
<dbReference type="RefSeq" id="WP_061495925.1">
    <property type="nucleotide sequence ID" value="NZ_CP010951.1"/>
</dbReference>
<gene>
    <name evidence="4" type="ORF">UC35_02670</name>
</gene>
<dbReference type="AlphaFoldDB" id="A0A127JPM9"/>
<dbReference type="PANTHER" id="PTHR43343:SF3">
    <property type="entry name" value="PROTEASE DO-LIKE 8, CHLOROPLASTIC"/>
    <property type="match status" value="1"/>
</dbReference>
<dbReference type="CDD" id="cd06779">
    <property type="entry name" value="cpPDZ_Deg_HtrA-like"/>
    <property type="match status" value="1"/>
</dbReference>
<proteinExistence type="predicted"/>
<sequence>MGARDLDLLDAYSRTVVGVAEAAGPSVAAIAVVGAGGRTAGQGSGFVFTADGYLLTNSHVVRAGRREAPAASTRFEASFSDGRHFLARWVGDDPHTDLALLQVDAVSQGSLAAVPLGRSATVRRGEIAIAIGNPLGFEQTVTSGIVSALGRSMRASTGRLIPDVIQTDAALNPGNSGGPLLDSRGEVIGVNTAIIPRAQAICFAVAIDTASRLIPHLMRTGKVRRGYLGVSGATVDLDRRIVVGAGISQARAVRITGVEPDSPAARSGLRPGDLIIGWNGVAVASVDELHQALDADSPGRECLLKVLRPGQASPLYIGVRPEALQGD</sequence>
<protein>
    <recommendedName>
        <fullName evidence="3">PDZ domain-containing protein</fullName>
    </recommendedName>
</protein>
<dbReference type="SUPFAM" id="SSF50156">
    <property type="entry name" value="PDZ domain-like"/>
    <property type="match status" value="1"/>
</dbReference>
<dbReference type="InterPro" id="IPR036034">
    <property type="entry name" value="PDZ_sf"/>
</dbReference>
<dbReference type="GO" id="GO:0004252">
    <property type="term" value="F:serine-type endopeptidase activity"/>
    <property type="evidence" value="ECO:0007669"/>
    <property type="project" value="InterPro"/>
</dbReference>
<dbReference type="Proteomes" id="UP000070433">
    <property type="component" value="Chromosome"/>
</dbReference>
<evidence type="ECO:0000256" key="1">
    <source>
        <dbReference type="ARBA" id="ARBA00022670"/>
    </source>
</evidence>
<dbReference type="InterPro" id="IPR051201">
    <property type="entry name" value="Chloro_Bact_Ser_Proteases"/>
</dbReference>
<dbReference type="InterPro" id="IPR001478">
    <property type="entry name" value="PDZ"/>
</dbReference>
<keyword evidence="1" id="KW-0645">Protease</keyword>
<dbReference type="Gene3D" id="2.30.42.10">
    <property type="match status" value="1"/>
</dbReference>
<dbReference type="EMBL" id="CP010951">
    <property type="protein sequence ID" value="AMO21976.1"/>
    <property type="molecule type" value="Genomic_DNA"/>
</dbReference>
<dbReference type="SUPFAM" id="SSF50494">
    <property type="entry name" value="Trypsin-like serine proteases"/>
    <property type="match status" value="1"/>
</dbReference>
<dbReference type="PANTHER" id="PTHR43343">
    <property type="entry name" value="PEPTIDASE S12"/>
    <property type="match status" value="1"/>
</dbReference>
<dbReference type="Pfam" id="PF17820">
    <property type="entry name" value="PDZ_6"/>
    <property type="match status" value="1"/>
</dbReference>
<dbReference type="Pfam" id="PF13365">
    <property type="entry name" value="Trypsin_2"/>
    <property type="match status" value="1"/>
</dbReference>
<accession>A0A127JPM9</accession>
<feature type="domain" description="PDZ" evidence="3">
    <location>
        <begin position="234"/>
        <end position="310"/>
    </location>
</feature>